<organism evidence="1 2">
    <name type="scientific">Allokutzneria albata</name>
    <name type="common">Kibdelosporangium albatum</name>
    <dbReference type="NCBI Taxonomy" id="211114"/>
    <lineage>
        <taxon>Bacteria</taxon>
        <taxon>Bacillati</taxon>
        <taxon>Actinomycetota</taxon>
        <taxon>Actinomycetes</taxon>
        <taxon>Pseudonocardiales</taxon>
        <taxon>Pseudonocardiaceae</taxon>
        <taxon>Allokutzneria</taxon>
    </lineage>
</organism>
<dbReference type="RefSeq" id="WP_156051470.1">
    <property type="nucleotide sequence ID" value="NZ_JOEF01000024.1"/>
</dbReference>
<dbReference type="Proteomes" id="UP000183376">
    <property type="component" value="Chromosome I"/>
</dbReference>
<dbReference type="OrthoDB" id="4541270at2"/>
<name>A0A1G9SB58_ALLAB</name>
<evidence type="ECO:0000313" key="1">
    <source>
        <dbReference type="EMBL" id="SDM32580.1"/>
    </source>
</evidence>
<dbReference type="EMBL" id="LT629701">
    <property type="protein sequence ID" value="SDM32580.1"/>
    <property type="molecule type" value="Genomic_DNA"/>
</dbReference>
<gene>
    <name evidence="1" type="ORF">SAMN04489726_1025</name>
</gene>
<dbReference type="AlphaFoldDB" id="A0A1G9SB58"/>
<keyword evidence="2" id="KW-1185">Reference proteome</keyword>
<evidence type="ECO:0000313" key="2">
    <source>
        <dbReference type="Proteomes" id="UP000183376"/>
    </source>
</evidence>
<protein>
    <submittedName>
        <fullName evidence="1">Uncharacterized protein</fullName>
    </submittedName>
</protein>
<reference evidence="1 2" key="1">
    <citation type="submission" date="2016-10" db="EMBL/GenBank/DDBJ databases">
        <authorList>
            <person name="de Groot N.N."/>
        </authorList>
    </citation>
    <scope>NUCLEOTIDE SEQUENCE [LARGE SCALE GENOMIC DNA]</scope>
    <source>
        <strain evidence="1 2">DSM 44149</strain>
    </source>
</reference>
<sequence>MTVAVHRTTVVDSPPTGKTTLRNLGWPTTLNTNTGGVELHLGSEVDALTLRAGWAAEVNAFLRRHMFRAPIFVTPACPTDWTFLTQRRTHLRATTWEDLLRLNVGWKPCGATMSLPAPDGAWHRPHWLHLPAPGEALPPWTAVVGAIRSVAHSAAR</sequence>
<accession>A0A1G9SB58</accession>
<proteinExistence type="predicted"/>